<name>A0A3P7LEY8_STRVU</name>
<protein>
    <recommendedName>
        <fullName evidence="1">Protein HIRA-like C-terminal domain-containing protein</fullName>
    </recommendedName>
</protein>
<proteinExistence type="predicted"/>
<dbReference type="GO" id="GO:0006338">
    <property type="term" value="P:chromatin remodeling"/>
    <property type="evidence" value="ECO:0007669"/>
    <property type="project" value="InterPro"/>
</dbReference>
<dbReference type="OrthoDB" id="5852174at2759"/>
<sequence length="146" mass="15727">MKAILSRQSIADCVAKDANLTSISVTPMGIPLLGFSTGTIFTFSLDMNCWQIVDSVTPLMKLCDSVDAEELPDGPVGRLLKRRKRDESSITGSLSKLSDVLSDLKEQGYVCGTLRSALREDVEKIIASDPVTSSLVKSKETGGLVF</sequence>
<keyword evidence="3" id="KW-1185">Reference proteome</keyword>
<evidence type="ECO:0000313" key="3">
    <source>
        <dbReference type="Proteomes" id="UP000270094"/>
    </source>
</evidence>
<accession>A0A3P7LEY8</accession>
<reference evidence="2 3" key="1">
    <citation type="submission" date="2018-11" db="EMBL/GenBank/DDBJ databases">
        <authorList>
            <consortium name="Pathogen Informatics"/>
        </authorList>
    </citation>
    <scope>NUCLEOTIDE SEQUENCE [LARGE SCALE GENOMIC DNA]</scope>
</reference>
<gene>
    <name evidence="2" type="ORF">SVUK_LOCUS12776</name>
</gene>
<dbReference type="EMBL" id="UYYB01100118">
    <property type="protein sequence ID" value="VDM77778.1"/>
    <property type="molecule type" value="Genomic_DNA"/>
</dbReference>
<dbReference type="Proteomes" id="UP000270094">
    <property type="component" value="Unassembled WGS sequence"/>
</dbReference>
<feature type="domain" description="Protein HIRA-like C-terminal" evidence="1">
    <location>
        <begin position="4"/>
        <end position="55"/>
    </location>
</feature>
<evidence type="ECO:0000313" key="2">
    <source>
        <dbReference type="EMBL" id="VDM77778.1"/>
    </source>
</evidence>
<dbReference type="GO" id="GO:0006355">
    <property type="term" value="P:regulation of DNA-templated transcription"/>
    <property type="evidence" value="ECO:0007669"/>
    <property type="project" value="InterPro"/>
</dbReference>
<dbReference type="InterPro" id="IPR011494">
    <property type="entry name" value="HIRA-like_C"/>
</dbReference>
<evidence type="ECO:0000259" key="1">
    <source>
        <dbReference type="Pfam" id="PF07569"/>
    </source>
</evidence>
<organism evidence="2 3">
    <name type="scientific">Strongylus vulgaris</name>
    <name type="common">Blood worm</name>
    <dbReference type="NCBI Taxonomy" id="40348"/>
    <lineage>
        <taxon>Eukaryota</taxon>
        <taxon>Metazoa</taxon>
        <taxon>Ecdysozoa</taxon>
        <taxon>Nematoda</taxon>
        <taxon>Chromadorea</taxon>
        <taxon>Rhabditida</taxon>
        <taxon>Rhabditina</taxon>
        <taxon>Rhabditomorpha</taxon>
        <taxon>Strongyloidea</taxon>
        <taxon>Strongylidae</taxon>
        <taxon>Strongylus</taxon>
    </lineage>
</organism>
<dbReference type="AlphaFoldDB" id="A0A3P7LEY8"/>
<dbReference type="Pfam" id="PF07569">
    <property type="entry name" value="Hira"/>
    <property type="match status" value="1"/>
</dbReference>